<feature type="domain" description="Response regulatory" evidence="2">
    <location>
        <begin position="1"/>
        <end position="42"/>
    </location>
</feature>
<evidence type="ECO:0000256" key="1">
    <source>
        <dbReference type="PROSITE-ProRule" id="PRU00169"/>
    </source>
</evidence>
<evidence type="ECO:0000313" key="4">
    <source>
        <dbReference type="Proteomes" id="UP000326912"/>
    </source>
</evidence>
<dbReference type="AlphaFoldDB" id="A0A5J4KYY6"/>
<dbReference type="PROSITE" id="PS50110">
    <property type="entry name" value="RESPONSE_REGULATORY"/>
    <property type="match status" value="1"/>
</dbReference>
<dbReference type="InterPro" id="IPR011006">
    <property type="entry name" value="CheY-like_superfamily"/>
</dbReference>
<protein>
    <recommendedName>
        <fullName evidence="2">Response regulatory domain-containing protein</fullName>
    </recommendedName>
</protein>
<dbReference type="SUPFAM" id="SSF52172">
    <property type="entry name" value="CheY-like"/>
    <property type="match status" value="1"/>
</dbReference>
<evidence type="ECO:0000313" key="3">
    <source>
        <dbReference type="EMBL" id="GER91740.1"/>
    </source>
</evidence>
<dbReference type="Gene3D" id="3.40.50.2300">
    <property type="match status" value="1"/>
</dbReference>
<organism evidence="3 4">
    <name type="scientific">Dictyobacter vulcani</name>
    <dbReference type="NCBI Taxonomy" id="2607529"/>
    <lineage>
        <taxon>Bacteria</taxon>
        <taxon>Bacillati</taxon>
        <taxon>Chloroflexota</taxon>
        <taxon>Ktedonobacteria</taxon>
        <taxon>Ktedonobacterales</taxon>
        <taxon>Dictyobacteraceae</taxon>
        <taxon>Dictyobacter</taxon>
    </lineage>
</organism>
<dbReference type="GO" id="GO:0000160">
    <property type="term" value="P:phosphorelay signal transduction system"/>
    <property type="evidence" value="ECO:0007669"/>
    <property type="project" value="InterPro"/>
</dbReference>
<dbReference type="Proteomes" id="UP000326912">
    <property type="component" value="Unassembled WGS sequence"/>
</dbReference>
<dbReference type="InterPro" id="IPR001789">
    <property type="entry name" value="Sig_transdc_resp-reg_receiver"/>
</dbReference>
<dbReference type="EMBL" id="BKZW01000004">
    <property type="protein sequence ID" value="GER91740.1"/>
    <property type="molecule type" value="Genomic_DNA"/>
</dbReference>
<accession>A0A5J4KYY6</accession>
<name>A0A5J4KYY6_9CHLR</name>
<gene>
    <name evidence="3" type="ORF">KDW_59020</name>
</gene>
<comment type="caution">
    <text evidence="1">Lacks conserved residue(s) required for the propagation of feature annotation.</text>
</comment>
<sequence>MLLITGHGDHGLAIRAIRGGAYDYILKPIDRDAFVNALQRAIQTRQLSRKVMEQQLALALHAKSLERLVEKRTKELVAANATKDKFLDIVSRNSSLRSRI</sequence>
<comment type="caution">
    <text evidence="3">The sequence shown here is derived from an EMBL/GenBank/DDBJ whole genome shotgun (WGS) entry which is preliminary data.</text>
</comment>
<evidence type="ECO:0000259" key="2">
    <source>
        <dbReference type="PROSITE" id="PS50110"/>
    </source>
</evidence>
<keyword evidence="4" id="KW-1185">Reference proteome</keyword>
<reference evidence="3 4" key="1">
    <citation type="submission" date="2019-10" db="EMBL/GenBank/DDBJ databases">
        <title>Dictyobacter vulcani sp. nov., within the class Ktedonobacteria, isolated from soil of volcanic Mt. Zao.</title>
        <authorList>
            <person name="Zheng Y."/>
            <person name="Wang C.M."/>
            <person name="Sakai Y."/>
            <person name="Abe K."/>
            <person name="Yokota A."/>
            <person name="Yabe S."/>
        </authorList>
    </citation>
    <scope>NUCLEOTIDE SEQUENCE [LARGE SCALE GENOMIC DNA]</scope>
    <source>
        <strain evidence="3 4">W12</strain>
    </source>
</reference>
<proteinExistence type="predicted"/>